<proteinExistence type="inferred from homology"/>
<dbReference type="InterPro" id="IPR051786">
    <property type="entry name" value="ASN_synthetase/amidase"/>
</dbReference>
<feature type="domain" description="Glutamine amidotransferase type-2" evidence="5">
    <location>
        <begin position="2"/>
        <end position="222"/>
    </location>
</feature>
<evidence type="ECO:0000256" key="1">
    <source>
        <dbReference type="ARBA" id="ARBA00005752"/>
    </source>
</evidence>
<dbReference type="CDD" id="cd00712">
    <property type="entry name" value="AsnB"/>
    <property type="match status" value="1"/>
</dbReference>
<keyword evidence="4" id="KW-0315">Glutamine amidotransferase</keyword>
<dbReference type="CDD" id="cd01991">
    <property type="entry name" value="Asn_synthase_B_C"/>
    <property type="match status" value="1"/>
</dbReference>
<gene>
    <name evidence="6" type="ORF">METZ01_LOCUS99558</name>
</gene>
<dbReference type="GO" id="GO:0005829">
    <property type="term" value="C:cytosol"/>
    <property type="evidence" value="ECO:0007669"/>
    <property type="project" value="TreeGrafter"/>
</dbReference>
<dbReference type="Pfam" id="PF13537">
    <property type="entry name" value="GATase_7"/>
    <property type="match status" value="1"/>
</dbReference>
<dbReference type="Pfam" id="PF00733">
    <property type="entry name" value="Asn_synthase"/>
    <property type="match status" value="1"/>
</dbReference>
<dbReference type="GO" id="GO:0005524">
    <property type="term" value="F:ATP binding"/>
    <property type="evidence" value="ECO:0007669"/>
    <property type="project" value="UniProtKB-KW"/>
</dbReference>
<dbReference type="GO" id="GO:0006529">
    <property type="term" value="P:asparagine biosynthetic process"/>
    <property type="evidence" value="ECO:0007669"/>
    <property type="project" value="InterPro"/>
</dbReference>
<dbReference type="SUPFAM" id="SSF52402">
    <property type="entry name" value="Adenine nucleotide alpha hydrolases-like"/>
    <property type="match status" value="1"/>
</dbReference>
<dbReference type="InterPro" id="IPR033738">
    <property type="entry name" value="AsnB_N"/>
</dbReference>
<dbReference type="InterPro" id="IPR006426">
    <property type="entry name" value="Asn_synth_AEB"/>
</dbReference>
<accession>A0A381W2K7</accession>
<evidence type="ECO:0000259" key="5">
    <source>
        <dbReference type="PROSITE" id="PS51278"/>
    </source>
</evidence>
<dbReference type="GO" id="GO:0004066">
    <property type="term" value="F:asparagine synthase (glutamine-hydrolyzing) activity"/>
    <property type="evidence" value="ECO:0007669"/>
    <property type="project" value="InterPro"/>
</dbReference>
<dbReference type="PANTHER" id="PTHR43284:SF1">
    <property type="entry name" value="ASPARAGINE SYNTHETASE"/>
    <property type="match status" value="1"/>
</dbReference>
<organism evidence="6">
    <name type="scientific">marine metagenome</name>
    <dbReference type="NCBI Taxonomy" id="408172"/>
    <lineage>
        <taxon>unclassified sequences</taxon>
        <taxon>metagenomes</taxon>
        <taxon>ecological metagenomes</taxon>
    </lineage>
</organism>
<dbReference type="PANTHER" id="PTHR43284">
    <property type="entry name" value="ASPARAGINE SYNTHETASE (GLUTAMINE-HYDROLYZING)"/>
    <property type="match status" value="1"/>
</dbReference>
<keyword evidence="2" id="KW-0547">Nucleotide-binding</keyword>
<evidence type="ECO:0000313" key="6">
    <source>
        <dbReference type="EMBL" id="SVA46704.1"/>
    </source>
</evidence>
<sequence length="631" mass="72290">MCGIAGIVNLRGAQADATILTRMTEALVHRGPDGEGHHVMGPVGLGHRRLAVIDLTSAARQPMLNEQGDAAITYNGEIYNFRELRDELETLGHRFRSRTDSEVALHAYEEWGPSCVERFNGMFALAIYDGRPSDGAVSHMLPRVFLARDRYGIKPLYYCWTADEFIFASEIKALLQHPAVSARVCPEALSEYFTFQNIFSDLTLFDSIRLLPPACTLMLDPSRLDAASPVRYWDYEFRKDHFAGSFEEASEHVFHLFKRAVERQLVSDVPVGSYLSGGIDSGSITAVAARHMPRMHTFTGGFDLSSASGLELGADERAASELMANRYKTEHYEVVLHAGDMEQVLPELIWHQEDLRVGQCYPNYYVARLASHFVKVVLSGSGGDELFAGYPWRYYRGFQSGEAGRYYDAYYDYWQRLVPDKDRASFFNERTWAGVRNHNPRDEFRNVFKGYAHPIQTIDDVIDASLYFEAKTFLHGLFVMEDKLSMAHSLETRVPFMDNDLVDFVLQLPPNFKLHDLHRAPEIDEDEVYKRGQAGLDGKKILRRAMKPLIPEEILDRRKQGFSAPDASWFAGESVDYVRRFLCNRDVRINEFLNPAYVCRVVDEHSQGHQNHRLLIWSLLSFEWWCRRFLE</sequence>
<dbReference type="InterPro" id="IPR029055">
    <property type="entry name" value="Ntn_hydrolases_N"/>
</dbReference>
<dbReference type="EMBL" id="UINC01010506">
    <property type="protein sequence ID" value="SVA46704.1"/>
    <property type="molecule type" value="Genomic_DNA"/>
</dbReference>
<comment type="similarity">
    <text evidence="1">Belongs to the asparagine synthetase family.</text>
</comment>
<reference evidence="6" key="1">
    <citation type="submission" date="2018-05" db="EMBL/GenBank/DDBJ databases">
        <authorList>
            <person name="Lanie J.A."/>
            <person name="Ng W.-L."/>
            <person name="Kazmierczak K.M."/>
            <person name="Andrzejewski T.M."/>
            <person name="Davidsen T.M."/>
            <person name="Wayne K.J."/>
            <person name="Tettelin H."/>
            <person name="Glass J.I."/>
            <person name="Rusch D."/>
            <person name="Podicherti R."/>
            <person name="Tsui H.-C.T."/>
            <person name="Winkler M.E."/>
        </authorList>
    </citation>
    <scope>NUCLEOTIDE SEQUENCE</scope>
</reference>
<dbReference type="PIRSF" id="PIRSF001589">
    <property type="entry name" value="Asn_synthetase_glu-h"/>
    <property type="match status" value="1"/>
</dbReference>
<name>A0A381W2K7_9ZZZZ</name>
<dbReference type="InterPro" id="IPR014729">
    <property type="entry name" value="Rossmann-like_a/b/a_fold"/>
</dbReference>
<dbReference type="InterPro" id="IPR017932">
    <property type="entry name" value="GATase_2_dom"/>
</dbReference>
<dbReference type="Gene3D" id="3.60.20.10">
    <property type="entry name" value="Glutamine Phosphoribosylpyrophosphate, subunit 1, domain 1"/>
    <property type="match status" value="1"/>
</dbReference>
<dbReference type="InterPro" id="IPR001962">
    <property type="entry name" value="Asn_synthase"/>
</dbReference>
<dbReference type="SUPFAM" id="SSF56235">
    <property type="entry name" value="N-terminal nucleophile aminohydrolases (Ntn hydrolases)"/>
    <property type="match status" value="1"/>
</dbReference>
<dbReference type="NCBIfam" id="TIGR01536">
    <property type="entry name" value="asn_synth_AEB"/>
    <property type="match status" value="1"/>
</dbReference>
<protein>
    <recommendedName>
        <fullName evidence="5">Glutamine amidotransferase type-2 domain-containing protein</fullName>
    </recommendedName>
</protein>
<dbReference type="Gene3D" id="3.40.50.620">
    <property type="entry name" value="HUPs"/>
    <property type="match status" value="1"/>
</dbReference>
<evidence type="ECO:0000256" key="3">
    <source>
        <dbReference type="ARBA" id="ARBA00022840"/>
    </source>
</evidence>
<keyword evidence="3" id="KW-0067">ATP-binding</keyword>
<evidence type="ECO:0000256" key="2">
    <source>
        <dbReference type="ARBA" id="ARBA00022741"/>
    </source>
</evidence>
<dbReference type="AlphaFoldDB" id="A0A381W2K7"/>
<evidence type="ECO:0000256" key="4">
    <source>
        <dbReference type="ARBA" id="ARBA00022962"/>
    </source>
</evidence>
<dbReference type="PROSITE" id="PS51278">
    <property type="entry name" value="GATASE_TYPE_2"/>
    <property type="match status" value="1"/>
</dbReference>